<feature type="non-terminal residue" evidence="1">
    <location>
        <position position="102"/>
    </location>
</feature>
<protein>
    <submittedName>
        <fullName evidence="1">Uncharacterized protein</fullName>
    </submittedName>
</protein>
<evidence type="ECO:0000313" key="2">
    <source>
        <dbReference type="Proteomes" id="UP000192257"/>
    </source>
</evidence>
<dbReference type="AlphaFoldDB" id="A0A1X0NGJ3"/>
<dbReference type="Proteomes" id="UP000192257">
    <property type="component" value="Unassembled WGS sequence"/>
</dbReference>
<feature type="non-terminal residue" evidence="1">
    <location>
        <position position="1"/>
    </location>
</feature>
<name>A0A1X0NGJ3_9TRYP</name>
<gene>
    <name evidence="1" type="ORF">TM35_000551040</name>
</gene>
<organism evidence="1 2">
    <name type="scientific">Trypanosoma theileri</name>
    <dbReference type="NCBI Taxonomy" id="67003"/>
    <lineage>
        <taxon>Eukaryota</taxon>
        <taxon>Discoba</taxon>
        <taxon>Euglenozoa</taxon>
        <taxon>Kinetoplastea</taxon>
        <taxon>Metakinetoplastina</taxon>
        <taxon>Trypanosomatida</taxon>
        <taxon>Trypanosomatidae</taxon>
        <taxon>Trypanosoma</taxon>
    </lineage>
</organism>
<keyword evidence="2" id="KW-1185">Reference proteome</keyword>
<dbReference type="EMBL" id="NBCO01000055">
    <property type="protein sequence ID" value="ORC83835.1"/>
    <property type="molecule type" value="Genomic_DNA"/>
</dbReference>
<sequence>LLSHHIGKSVAELQEQAKQDPHSSKGLELLKKYGAAAKRYEAAVQGEAAAKKERDKKWALAKKTHDGTKEPYLAWAEYWKADIVLLEKVEQRHAAAFRRDLC</sequence>
<dbReference type="VEuPathDB" id="TriTrypDB:TM35_000551040"/>
<evidence type="ECO:0000313" key="1">
    <source>
        <dbReference type="EMBL" id="ORC83835.1"/>
    </source>
</evidence>
<reference evidence="1 2" key="1">
    <citation type="submission" date="2017-03" db="EMBL/GenBank/DDBJ databases">
        <title>An alternative strategy for trypanosome survival in the mammalian bloodstream revealed through genome and transcriptome analysis of the ubiquitous bovine parasite Trypanosoma (Megatrypanum) theileri.</title>
        <authorList>
            <person name="Kelly S."/>
            <person name="Ivens A."/>
            <person name="Mott A."/>
            <person name="O'Neill E."/>
            <person name="Emms D."/>
            <person name="Macleod O."/>
            <person name="Voorheis P."/>
            <person name="Matthews J."/>
            <person name="Matthews K."/>
            <person name="Carrington M."/>
        </authorList>
    </citation>
    <scope>NUCLEOTIDE SEQUENCE [LARGE SCALE GENOMIC DNA]</scope>
    <source>
        <strain evidence="1">Edinburgh</strain>
    </source>
</reference>
<proteinExistence type="predicted"/>
<dbReference type="RefSeq" id="XP_028877901.1">
    <property type="nucleotide sequence ID" value="XM_029030769.1"/>
</dbReference>
<dbReference type="GeneID" id="39990549"/>
<accession>A0A1X0NGJ3</accession>
<comment type="caution">
    <text evidence="1">The sequence shown here is derived from an EMBL/GenBank/DDBJ whole genome shotgun (WGS) entry which is preliminary data.</text>
</comment>